<proteinExistence type="predicted"/>
<dbReference type="Pfam" id="PF13460">
    <property type="entry name" value="NAD_binding_10"/>
    <property type="match status" value="1"/>
</dbReference>
<dbReference type="Gene3D" id="3.40.50.720">
    <property type="entry name" value="NAD(P)-binding Rossmann-like Domain"/>
    <property type="match status" value="1"/>
</dbReference>
<evidence type="ECO:0000313" key="2">
    <source>
        <dbReference type="EMBL" id="GAA1204410.1"/>
    </source>
</evidence>
<sequence length="222" mass="22950">MARIVVFGATGGVGSHLVGELSARGASVVAVHRRPEQADGLRTQGAEPVQLDIADEIRSGVPERIARVLQGADVVVYTAGASSAPTDIARVVDGEGVAVVARAAETAGAHRFLLVSAFPEAWRDQGMPKDFEEYMKIKKRADVALAATSLDWVIVRPGTLTSGARTGQVTLGPAVDYGDVTRADVAAVLAELAHRDDLAHEILELTGGAAPIADAVDAAAGK</sequence>
<evidence type="ECO:0000259" key="1">
    <source>
        <dbReference type="Pfam" id="PF13460"/>
    </source>
</evidence>
<dbReference type="InterPro" id="IPR036291">
    <property type="entry name" value="NAD(P)-bd_dom_sf"/>
</dbReference>
<dbReference type="PANTHER" id="PTHR15020">
    <property type="entry name" value="FLAVIN REDUCTASE-RELATED"/>
    <property type="match status" value="1"/>
</dbReference>
<protein>
    <submittedName>
        <fullName evidence="2">NAD(P)H-binding protein</fullName>
    </submittedName>
</protein>
<dbReference type="EMBL" id="BAAALM010000007">
    <property type="protein sequence ID" value="GAA1204410.1"/>
    <property type="molecule type" value="Genomic_DNA"/>
</dbReference>
<dbReference type="Proteomes" id="UP001500467">
    <property type="component" value="Unassembled WGS sequence"/>
</dbReference>
<gene>
    <name evidence="2" type="ORF">GCM10009675_23230</name>
</gene>
<reference evidence="2 3" key="1">
    <citation type="journal article" date="2019" name="Int. J. Syst. Evol. Microbiol.">
        <title>The Global Catalogue of Microorganisms (GCM) 10K type strain sequencing project: providing services to taxonomists for standard genome sequencing and annotation.</title>
        <authorList>
            <consortium name="The Broad Institute Genomics Platform"/>
            <consortium name="The Broad Institute Genome Sequencing Center for Infectious Disease"/>
            <person name="Wu L."/>
            <person name="Ma J."/>
        </authorList>
    </citation>
    <scope>NUCLEOTIDE SEQUENCE [LARGE SCALE GENOMIC DNA]</scope>
    <source>
        <strain evidence="2 3">JCM 13022</strain>
    </source>
</reference>
<dbReference type="PANTHER" id="PTHR15020:SF50">
    <property type="entry name" value="UPF0659 PROTEIN YMR090W"/>
    <property type="match status" value="1"/>
</dbReference>
<feature type="domain" description="NAD(P)-binding" evidence="1">
    <location>
        <begin position="8"/>
        <end position="194"/>
    </location>
</feature>
<name>A0ABN1VDK1_9PSEU</name>
<evidence type="ECO:0000313" key="3">
    <source>
        <dbReference type="Proteomes" id="UP001500467"/>
    </source>
</evidence>
<comment type="caution">
    <text evidence="2">The sequence shown here is derived from an EMBL/GenBank/DDBJ whole genome shotgun (WGS) entry which is preliminary data.</text>
</comment>
<keyword evidence="3" id="KW-1185">Reference proteome</keyword>
<dbReference type="RefSeq" id="WP_253852926.1">
    <property type="nucleotide sequence ID" value="NZ_BAAALM010000007.1"/>
</dbReference>
<organism evidence="2 3">
    <name type="scientific">Prauserella alba</name>
    <dbReference type="NCBI Taxonomy" id="176898"/>
    <lineage>
        <taxon>Bacteria</taxon>
        <taxon>Bacillati</taxon>
        <taxon>Actinomycetota</taxon>
        <taxon>Actinomycetes</taxon>
        <taxon>Pseudonocardiales</taxon>
        <taxon>Pseudonocardiaceae</taxon>
        <taxon>Prauserella</taxon>
    </lineage>
</organism>
<dbReference type="SUPFAM" id="SSF51735">
    <property type="entry name" value="NAD(P)-binding Rossmann-fold domains"/>
    <property type="match status" value="1"/>
</dbReference>
<dbReference type="InterPro" id="IPR016040">
    <property type="entry name" value="NAD(P)-bd_dom"/>
</dbReference>
<accession>A0ABN1VDK1</accession>